<feature type="domain" description="Penicillin-binding protein dimerisation" evidence="17">
    <location>
        <begin position="63"/>
        <end position="237"/>
    </location>
</feature>
<evidence type="ECO:0000256" key="13">
    <source>
        <dbReference type="ARBA" id="ARBA00023316"/>
    </source>
</evidence>
<evidence type="ECO:0000256" key="3">
    <source>
        <dbReference type="ARBA" id="ARBA00022475"/>
    </source>
</evidence>
<keyword evidence="8 18" id="KW-0378">Hydrolase</keyword>
<dbReference type="SUPFAM" id="SSF56601">
    <property type="entry name" value="beta-lactamase/transpeptidase-like"/>
    <property type="match status" value="1"/>
</dbReference>
<dbReference type="Gene3D" id="3.30.1390.30">
    <property type="entry name" value="Penicillin-binding protein 2a, domain 3"/>
    <property type="match status" value="1"/>
</dbReference>
<evidence type="ECO:0000256" key="12">
    <source>
        <dbReference type="ARBA" id="ARBA00023136"/>
    </source>
</evidence>
<evidence type="ECO:0000313" key="18">
    <source>
        <dbReference type="EMBL" id="MFC6036127.1"/>
    </source>
</evidence>
<evidence type="ECO:0000256" key="11">
    <source>
        <dbReference type="ARBA" id="ARBA00022989"/>
    </source>
</evidence>
<dbReference type="NCBIfam" id="TIGR03423">
    <property type="entry name" value="pbp2_mrdA"/>
    <property type="match status" value="1"/>
</dbReference>
<evidence type="ECO:0000313" key="19">
    <source>
        <dbReference type="Proteomes" id="UP001596116"/>
    </source>
</evidence>
<keyword evidence="7 15" id="KW-0812">Transmembrane</keyword>
<dbReference type="EC" id="3.4.16.4" evidence="18"/>
<dbReference type="SUPFAM" id="SSF56519">
    <property type="entry name" value="Penicillin binding protein dimerisation domain"/>
    <property type="match status" value="1"/>
</dbReference>
<dbReference type="InterPro" id="IPR001460">
    <property type="entry name" value="PCN-bd_Tpept"/>
</dbReference>
<sequence length="647" mass="71131">MAGVNAHDPERQETVSRRTVLLGGGVSLLFGGIATRLYQLQIADHQKYLDLAQENQFNRRVLTPLRGEIVDRFGGPLASNRKNFRVLLVPEQARDVDAILDKINKITPVSEDKRARVMREIRRRGAFTPVQIADNLSWEDFSKLNFELPHLSGVLPDVGETRDYPYGADAAFVVGYVGAVTERDLSAQESDEDRLLLRQPGFKVGREGLERTYEDELRGDAGAMNVKINAHGRVIEEMVDSAVPPTQGRTLTLTIDSELQAHTMKVLAEPTPGVDQDIQSAAAVVMDVVNGDILVLASTPAFNPNDFNVGIDPDLWRDLNASPYKPLLNKPLSGVYPPGSTFKVISAVAAQRAGVKPNHSVHCNGRIWYGNRYFHCWKRGGHGHVDMKNSLKHSCDVFYYDIAKTLEIDLLADTARKFGLGQTYELGIPGQQRGVVPDRDWKREYFSGNPAQQPWFQGETLSCIIGQGYVTSTPLQLAVMSARVATGKAVRPRLVRAVGDLVLPAPEAPLIDVDQEHLAVVRAGMNAVTNEYGTAARSRLEDPEWQMAGKTGTSQVYAITAEDRAHGLAKPEDLPWARRDHALFVSYMPFENPRYACAVVVEHGIGGARAAGPKARDIMKAVAEKDPASRTPLDPRSLARAAGVREG</sequence>
<keyword evidence="4" id="KW-0997">Cell inner membrane</keyword>
<keyword evidence="10" id="KW-0573">Peptidoglycan synthesis</keyword>
<evidence type="ECO:0000256" key="8">
    <source>
        <dbReference type="ARBA" id="ARBA00022801"/>
    </source>
</evidence>
<dbReference type="PANTHER" id="PTHR30627:SF2">
    <property type="entry name" value="PEPTIDOGLYCAN D,D-TRANSPEPTIDASE MRDA"/>
    <property type="match status" value="1"/>
</dbReference>
<evidence type="ECO:0000256" key="10">
    <source>
        <dbReference type="ARBA" id="ARBA00022984"/>
    </source>
</evidence>
<feature type="region of interest" description="Disordered" evidence="14">
    <location>
        <begin position="623"/>
        <end position="647"/>
    </location>
</feature>
<dbReference type="Pfam" id="PF00905">
    <property type="entry name" value="Transpeptidase"/>
    <property type="match status" value="1"/>
</dbReference>
<evidence type="ECO:0000256" key="9">
    <source>
        <dbReference type="ARBA" id="ARBA00022960"/>
    </source>
</evidence>
<keyword evidence="3" id="KW-1003">Cell membrane</keyword>
<dbReference type="EMBL" id="JBHPON010000002">
    <property type="protein sequence ID" value="MFC6036127.1"/>
    <property type="molecule type" value="Genomic_DNA"/>
</dbReference>
<evidence type="ECO:0000256" key="4">
    <source>
        <dbReference type="ARBA" id="ARBA00022519"/>
    </source>
</evidence>
<evidence type="ECO:0000256" key="7">
    <source>
        <dbReference type="ARBA" id="ARBA00022692"/>
    </source>
</evidence>
<dbReference type="InterPro" id="IPR050515">
    <property type="entry name" value="Beta-lactam/transpept"/>
</dbReference>
<organism evidence="18 19">
    <name type="scientific">Hyphococcus aureus</name>
    <dbReference type="NCBI Taxonomy" id="2666033"/>
    <lineage>
        <taxon>Bacteria</taxon>
        <taxon>Pseudomonadati</taxon>
        <taxon>Pseudomonadota</taxon>
        <taxon>Alphaproteobacteria</taxon>
        <taxon>Parvularculales</taxon>
        <taxon>Parvularculaceae</taxon>
        <taxon>Hyphococcus</taxon>
    </lineage>
</organism>
<evidence type="ECO:0000256" key="5">
    <source>
        <dbReference type="ARBA" id="ARBA00022645"/>
    </source>
</evidence>
<evidence type="ECO:0000259" key="17">
    <source>
        <dbReference type="Pfam" id="PF03717"/>
    </source>
</evidence>
<gene>
    <name evidence="18" type="primary">mrdA</name>
    <name evidence="18" type="ORF">ACFMB1_11270</name>
</gene>
<keyword evidence="9" id="KW-0133">Cell shape</keyword>
<keyword evidence="12 15" id="KW-0472">Membrane</keyword>
<dbReference type="PANTHER" id="PTHR30627">
    <property type="entry name" value="PEPTIDOGLYCAN D,D-TRANSPEPTIDASE"/>
    <property type="match status" value="1"/>
</dbReference>
<evidence type="ECO:0000256" key="2">
    <source>
        <dbReference type="ARBA" id="ARBA00004236"/>
    </source>
</evidence>
<evidence type="ECO:0000256" key="1">
    <source>
        <dbReference type="ARBA" id="ARBA00004167"/>
    </source>
</evidence>
<keyword evidence="19" id="KW-1185">Reference proteome</keyword>
<dbReference type="Pfam" id="PF03717">
    <property type="entry name" value="PBP_dimer"/>
    <property type="match status" value="1"/>
</dbReference>
<feature type="transmembrane region" description="Helical" evidence="15">
    <location>
        <begin position="20"/>
        <end position="38"/>
    </location>
</feature>
<evidence type="ECO:0000256" key="6">
    <source>
        <dbReference type="ARBA" id="ARBA00022670"/>
    </source>
</evidence>
<reference evidence="18 19" key="1">
    <citation type="submission" date="2024-09" db="EMBL/GenBank/DDBJ databases">
        <authorList>
            <person name="Zhang Z.-H."/>
        </authorList>
    </citation>
    <scope>NUCLEOTIDE SEQUENCE [LARGE SCALE GENOMIC DNA]</scope>
    <source>
        <strain evidence="18 19">HHTR114</strain>
    </source>
</reference>
<name>A0ABW1L1G2_9PROT</name>
<keyword evidence="11 15" id="KW-1133">Transmembrane helix</keyword>
<dbReference type="Gene3D" id="3.40.710.10">
    <property type="entry name" value="DD-peptidase/beta-lactamase superfamily"/>
    <property type="match status" value="1"/>
</dbReference>
<keyword evidence="6" id="KW-0645">Protease</keyword>
<keyword evidence="13" id="KW-0961">Cell wall biogenesis/degradation</keyword>
<protein>
    <submittedName>
        <fullName evidence="18">Penicillin-binding protein 2</fullName>
        <ecNumber evidence="18">3.4.16.4</ecNumber>
    </submittedName>
</protein>
<dbReference type="InterPro" id="IPR012338">
    <property type="entry name" value="Beta-lactam/transpept-like"/>
</dbReference>
<dbReference type="Proteomes" id="UP001596116">
    <property type="component" value="Unassembled WGS sequence"/>
</dbReference>
<dbReference type="RefSeq" id="WP_379882645.1">
    <property type="nucleotide sequence ID" value="NZ_JBHPON010000002.1"/>
</dbReference>
<evidence type="ECO:0000259" key="16">
    <source>
        <dbReference type="Pfam" id="PF00905"/>
    </source>
</evidence>
<dbReference type="GO" id="GO:0009002">
    <property type="term" value="F:serine-type D-Ala-D-Ala carboxypeptidase activity"/>
    <property type="evidence" value="ECO:0007669"/>
    <property type="project" value="UniProtKB-EC"/>
</dbReference>
<feature type="domain" description="Penicillin-binding protein transpeptidase" evidence="16">
    <location>
        <begin position="282"/>
        <end position="620"/>
    </location>
</feature>
<dbReference type="InterPro" id="IPR005311">
    <property type="entry name" value="PBP_dimer"/>
</dbReference>
<keyword evidence="5 18" id="KW-0121">Carboxypeptidase</keyword>
<dbReference type="Gene3D" id="3.90.1310.10">
    <property type="entry name" value="Penicillin-binding protein 2a (Domain 2)"/>
    <property type="match status" value="1"/>
</dbReference>
<proteinExistence type="predicted"/>
<dbReference type="InterPro" id="IPR036138">
    <property type="entry name" value="PBP_dimer_sf"/>
</dbReference>
<accession>A0ABW1L1G2</accession>
<dbReference type="InterPro" id="IPR017790">
    <property type="entry name" value="Penicillin-binding_protein_2"/>
</dbReference>
<comment type="caution">
    <text evidence="18">The sequence shown here is derived from an EMBL/GenBank/DDBJ whole genome shotgun (WGS) entry which is preliminary data.</text>
</comment>
<evidence type="ECO:0000256" key="14">
    <source>
        <dbReference type="SAM" id="MobiDB-lite"/>
    </source>
</evidence>
<evidence type="ECO:0000256" key="15">
    <source>
        <dbReference type="SAM" id="Phobius"/>
    </source>
</evidence>
<comment type="subcellular location">
    <subcellularLocation>
        <location evidence="2">Cell membrane</location>
    </subcellularLocation>
    <subcellularLocation>
        <location evidence="1">Membrane</location>
        <topology evidence="1">Single-pass membrane protein</topology>
    </subcellularLocation>
</comment>